<dbReference type="GO" id="GO:0004252">
    <property type="term" value="F:serine-type endopeptidase activity"/>
    <property type="evidence" value="ECO:0007669"/>
    <property type="project" value="InterPro"/>
</dbReference>
<evidence type="ECO:0000256" key="2">
    <source>
        <dbReference type="ARBA" id="ARBA00009045"/>
    </source>
</evidence>
<reference evidence="10 11" key="1">
    <citation type="submission" date="2017-03" db="EMBL/GenBank/DDBJ databases">
        <title>Genome sequence of Geothermobacter sp. EPR-M, Deep-Sea Iron Reducer.</title>
        <authorList>
            <person name="Tully B."/>
            <person name="Savalia P."/>
            <person name="Abuyen K."/>
            <person name="Baughan C."/>
            <person name="Romero E."/>
            <person name="Ronkowski C."/>
            <person name="Torres B."/>
            <person name="Tremblay J."/>
            <person name="Trujillo A."/>
            <person name="Tyler M."/>
            <person name="Perez-Rodriguez I."/>
            <person name="Amend J."/>
        </authorList>
    </citation>
    <scope>NUCLEOTIDE SEQUENCE [LARGE SCALE GENOMIC DNA]</scope>
    <source>
        <strain evidence="10 11">EPR-M</strain>
    </source>
</reference>
<dbReference type="PANTHER" id="PTHR43731:SF14">
    <property type="entry name" value="PRESENILIN-ASSOCIATED RHOMBOID-LIKE PROTEIN, MITOCHONDRIAL"/>
    <property type="match status" value="1"/>
</dbReference>
<evidence type="ECO:0000256" key="3">
    <source>
        <dbReference type="ARBA" id="ARBA00022692"/>
    </source>
</evidence>
<dbReference type="SUPFAM" id="SSF144091">
    <property type="entry name" value="Rhomboid-like"/>
    <property type="match status" value="1"/>
</dbReference>
<dbReference type="InterPro" id="IPR011990">
    <property type="entry name" value="TPR-like_helical_dom_sf"/>
</dbReference>
<evidence type="ECO:0000256" key="8">
    <source>
        <dbReference type="SAM" id="Phobius"/>
    </source>
</evidence>
<feature type="domain" description="Peptidase S54 rhomboid" evidence="9">
    <location>
        <begin position="272"/>
        <end position="430"/>
    </location>
</feature>
<dbReference type="Pfam" id="PF01694">
    <property type="entry name" value="Rhomboid"/>
    <property type="match status" value="1"/>
</dbReference>
<feature type="transmembrane region" description="Helical" evidence="8">
    <location>
        <begin position="309"/>
        <end position="328"/>
    </location>
</feature>
<evidence type="ECO:0000256" key="5">
    <source>
        <dbReference type="ARBA" id="ARBA00022989"/>
    </source>
</evidence>
<name>A0A1X0Y7V6_9BACT</name>
<keyword evidence="11" id="KW-1185">Reference proteome</keyword>
<evidence type="ECO:0000256" key="4">
    <source>
        <dbReference type="ARBA" id="ARBA00022801"/>
    </source>
</evidence>
<dbReference type="Gene3D" id="1.25.40.10">
    <property type="entry name" value="Tetratricopeptide repeat domain"/>
    <property type="match status" value="1"/>
</dbReference>
<proteinExistence type="inferred from homology"/>
<keyword evidence="6 8" id="KW-0472">Membrane</keyword>
<evidence type="ECO:0000256" key="6">
    <source>
        <dbReference type="ARBA" id="ARBA00023136"/>
    </source>
</evidence>
<evidence type="ECO:0000313" key="10">
    <source>
        <dbReference type="EMBL" id="ORJ61248.1"/>
    </source>
</evidence>
<dbReference type="InterPro" id="IPR022764">
    <property type="entry name" value="Peptidase_S54_rhomboid_dom"/>
</dbReference>
<dbReference type="OrthoDB" id="9813074at2"/>
<feature type="transmembrane region" description="Helical" evidence="8">
    <location>
        <begin position="277"/>
        <end position="297"/>
    </location>
</feature>
<organism evidence="10 11">
    <name type="scientific">Geothermobacter hydrogeniphilus</name>
    <dbReference type="NCBI Taxonomy" id="1969733"/>
    <lineage>
        <taxon>Bacteria</taxon>
        <taxon>Pseudomonadati</taxon>
        <taxon>Thermodesulfobacteriota</taxon>
        <taxon>Desulfuromonadia</taxon>
        <taxon>Desulfuromonadales</taxon>
        <taxon>Geothermobacteraceae</taxon>
        <taxon>Geothermobacter</taxon>
    </lineage>
</organism>
<dbReference type="GO" id="GO:0016020">
    <property type="term" value="C:membrane"/>
    <property type="evidence" value="ECO:0007669"/>
    <property type="project" value="UniProtKB-SubCell"/>
</dbReference>
<keyword evidence="5 8" id="KW-1133">Transmembrane helix</keyword>
<dbReference type="Gene3D" id="1.20.1540.10">
    <property type="entry name" value="Rhomboid-like"/>
    <property type="match status" value="1"/>
</dbReference>
<feature type="transmembrane region" description="Helical" evidence="8">
    <location>
        <begin position="228"/>
        <end position="244"/>
    </location>
</feature>
<evidence type="ECO:0000256" key="7">
    <source>
        <dbReference type="SAM" id="MobiDB-lite"/>
    </source>
</evidence>
<feature type="transmembrane region" description="Helical" evidence="8">
    <location>
        <begin position="414"/>
        <end position="433"/>
    </location>
</feature>
<comment type="similarity">
    <text evidence="2">Belongs to the peptidase S54 family.</text>
</comment>
<feature type="transmembrane region" description="Helical" evidence="8">
    <location>
        <begin position="175"/>
        <end position="192"/>
    </location>
</feature>
<sequence length="614" mass="68290">MSEQRYRIVFRGGLRYGFEVEEVKQNLQRLCRYDQATVDKLFDGRCAVLKSGLDEAGARRYQAALDRTGAEVAIETMPVAAPAVAVAKNFRCPKCGFPQERGLSCVQCGLVFSKFEQRSRRAEEPPVKPGKPPEAEAPEDAGHFSRHPERAFLLKAFGMILAILFLRQFLSGGLLIIAFFLFPVLFLVYIRLHAVTSGEDPSAVLAQHITFMPVMYAEGERRREGQTWVTYGLILLNVLVFYGFELRVSSDLLVNNLLFLPRHPNLWNVPLSLFSSLFLHAGNGHLWGNMLFLWAVGTVVERRIGSGRFLAFYLLLGVAANLFGAAVHKLFMGATLHALGASGAIAGVMGVFAVRCYFKSMVFPLPILGIFSLILPVSLKVRLNSLVIIGLFFLGNLSGGFSQLADGAVGGVGHWIHIGGMLAGIGLAMFFKLGDQAVEERHLEIGAAALEGGRVNLNEGEESLRRMLRQDPQNTEAMLLLARLLSRFGACDEGRQLYARAIDRLSRTDPPQAMQAFCEYCQDYFTAIEPAVQFRLAELFRRDGDLETASRCLEQLNEDRQLPADLREKVLFQYARILDELGFAEVALGYYRNLVEHFPASVYIPKVQARLARA</sequence>
<dbReference type="InterPro" id="IPR050925">
    <property type="entry name" value="Rhomboid_protease_S54"/>
</dbReference>
<feature type="region of interest" description="Disordered" evidence="7">
    <location>
        <begin position="119"/>
        <end position="142"/>
    </location>
</feature>
<evidence type="ECO:0000256" key="1">
    <source>
        <dbReference type="ARBA" id="ARBA00004141"/>
    </source>
</evidence>
<keyword evidence="4" id="KW-0378">Hydrolase</keyword>
<dbReference type="SUPFAM" id="SSF48452">
    <property type="entry name" value="TPR-like"/>
    <property type="match status" value="1"/>
</dbReference>
<protein>
    <recommendedName>
        <fullName evidence="9">Peptidase S54 rhomboid domain-containing protein</fullName>
    </recommendedName>
</protein>
<comment type="subcellular location">
    <subcellularLocation>
        <location evidence="1">Membrane</location>
        <topology evidence="1">Multi-pass membrane protein</topology>
    </subcellularLocation>
</comment>
<dbReference type="InterPro" id="IPR035952">
    <property type="entry name" value="Rhomboid-like_sf"/>
</dbReference>
<evidence type="ECO:0000259" key="9">
    <source>
        <dbReference type="Pfam" id="PF01694"/>
    </source>
</evidence>
<dbReference type="RefSeq" id="WP_085009927.1">
    <property type="nucleotide sequence ID" value="NZ_NAAD01000006.1"/>
</dbReference>
<dbReference type="AlphaFoldDB" id="A0A1X0Y7V6"/>
<keyword evidence="3 8" id="KW-0812">Transmembrane</keyword>
<dbReference type="PANTHER" id="PTHR43731">
    <property type="entry name" value="RHOMBOID PROTEASE"/>
    <property type="match status" value="1"/>
</dbReference>
<accession>A0A1X0Y7V6</accession>
<comment type="caution">
    <text evidence="10">The sequence shown here is derived from an EMBL/GenBank/DDBJ whole genome shotgun (WGS) entry which is preliminary data.</text>
</comment>
<feature type="transmembrane region" description="Helical" evidence="8">
    <location>
        <begin position="334"/>
        <end position="358"/>
    </location>
</feature>
<feature type="transmembrane region" description="Helical" evidence="8">
    <location>
        <begin position="370"/>
        <end position="394"/>
    </location>
</feature>
<evidence type="ECO:0000313" key="11">
    <source>
        <dbReference type="Proteomes" id="UP000193136"/>
    </source>
</evidence>
<dbReference type="STRING" id="1969733.B5V00_06320"/>
<gene>
    <name evidence="10" type="ORF">B5V00_06320</name>
</gene>
<dbReference type="EMBL" id="NAAD01000006">
    <property type="protein sequence ID" value="ORJ61248.1"/>
    <property type="molecule type" value="Genomic_DNA"/>
</dbReference>
<dbReference type="Proteomes" id="UP000193136">
    <property type="component" value="Unassembled WGS sequence"/>
</dbReference>